<dbReference type="EMBL" id="ASHM01129703">
    <property type="protein sequence ID" value="PNX58923.1"/>
    <property type="molecule type" value="Genomic_DNA"/>
</dbReference>
<evidence type="ECO:0000313" key="2">
    <source>
        <dbReference type="EMBL" id="PNX58923.1"/>
    </source>
</evidence>
<evidence type="ECO:0000256" key="1">
    <source>
        <dbReference type="SAM" id="MobiDB-lite"/>
    </source>
</evidence>
<gene>
    <name evidence="2" type="ORF">L195_g059429</name>
</gene>
<feature type="non-terminal residue" evidence="2">
    <location>
        <position position="1"/>
    </location>
</feature>
<accession>A0A2K3JXY9</accession>
<dbReference type="AlphaFoldDB" id="A0A2K3JXY9"/>
<reference evidence="2 3" key="1">
    <citation type="journal article" date="2014" name="Am. J. Bot.">
        <title>Genome assembly and annotation for red clover (Trifolium pratense; Fabaceae).</title>
        <authorList>
            <person name="Istvanek J."/>
            <person name="Jaros M."/>
            <person name="Krenek A."/>
            <person name="Repkova J."/>
        </authorList>
    </citation>
    <scope>NUCLEOTIDE SEQUENCE [LARGE SCALE GENOMIC DNA]</scope>
    <source>
        <strain evidence="3">cv. Tatra</strain>
        <tissue evidence="2">Young leaves</tissue>
    </source>
</reference>
<dbReference type="Proteomes" id="UP000236291">
    <property type="component" value="Unassembled WGS sequence"/>
</dbReference>
<evidence type="ECO:0000313" key="3">
    <source>
        <dbReference type="Proteomes" id="UP000236291"/>
    </source>
</evidence>
<name>A0A2K3JXY9_TRIPR</name>
<reference evidence="2 3" key="2">
    <citation type="journal article" date="2017" name="Front. Plant Sci.">
        <title>Gene Classification and Mining of Molecular Markers Useful in Red Clover (Trifolium pratense) Breeding.</title>
        <authorList>
            <person name="Istvanek J."/>
            <person name="Dluhosova J."/>
            <person name="Dluhos P."/>
            <person name="Patkova L."/>
            <person name="Nedelnik J."/>
            <person name="Repkova J."/>
        </authorList>
    </citation>
    <scope>NUCLEOTIDE SEQUENCE [LARGE SCALE GENOMIC DNA]</scope>
    <source>
        <strain evidence="3">cv. Tatra</strain>
        <tissue evidence="2">Young leaves</tissue>
    </source>
</reference>
<protein>
    <submittedName>
        <fullName evidence="2">Uncharacterized protein</fullName>
    </submittedName>
</protein>
<organism evidence="2 3">
    <name type="scientific">Trifolium pratense</name>
    <name type="common">Red clover</name>
    <dbReference type="NCBI Taxonomy" id="57577"/>
    <lineage>
        <taxon>Eukaryota</taxon>
        <taxon>Viridiplantae</taxon>
        <taxon>Streptophyta</taxon>
        <taxon>Embryophyta</taxon>
        <taxon>Tracheophyta</taxon>
        <taxon>Spermatophyta</taxon>
        <taxon>Magnoliopsida</taxon>
        <taxon>eudicotyledons</taxon>
        <taxon>Gunneridae</taxon>
        <taxon>Pentapetalae</taxon>
        <taxon>rosids</taxon>
        <taxon>fabids</taxon>
        <taxon>Fabales</taxon>
        <taxon>Fabaceae</taxon>
        <taxon>Papilionoideae</taxon>
        <taxon>50 kb inversion clade</taxon>
        <taxon>NPAAA clade</taxon>
        <taxon>Hologalegina</taxon>
        <taxon>IRL clade</taxon>
        <taxon>Trifolieae</taxon>
        <taxon>Trifolium</taxon>
    </lineage>
</organism>
<comment type="caution">
    <text evidence="2">The sequence shown here is derived from an EMBL/GenBank/DDBJ whole genome shotgun (WGS) entry which is preliminary data.</text>
</comment>
<sequence length="35" mass="3884">DDDQPTVQQLLTEPALQQWQPPRYDTAEATGWGGA</sequence>
<proteinExistence type="predicted"/>
<feature type="compositionally biased region" description="Polar residues" evidence="1">
    <location>
        <begin position="1"/>
        <end position="20"/>
    </location>
</feature>
<feature type="region of interest" description="Disordered" evidence="1">
    <location>
        <begin position="1"/>
        <end position="35"/>
    </location>
</feature>